<dbReference type="RefSeq" id="XP_022095250.1">
    <property type="nucleotide sequence ID" value="XM_022239558.1"/>
</dbReference>
<dbReference type="GO" id="GO:0004930">
    <property type="term" value="F:G protein-coupled receptor activity"/>
    <property type="evidence" value="ECO:0007669"/>
    <property type="project" value="UniProtKB-KW"/>
</dbReference>
<feature type="transmembrane region" description="Helical" evidence="10">
    <location>
        <begin position="28"/>
        <end position="55"/>
    </location>
</feature>
<organism evidence="12 13">
    <name type="scientific">Acanthaster planci</name>
    <name type="common">Crown-of-thorns starfish</name>
    <dbReference type="NCBI Taxonomy" id="133434"/>
    <lineage>
        <taxon>Eukaryota</taxon>
        <taxon>Metazoa</taxon>
        <taxon>Echinodermata</taxon>
        <taxon>Eleutherozoa</taxon>
        <taxon>Asterozoa</taxon>
        <taxon>Asteroidea</taxon>
        <taxon>Valvatacea</taxon>
        <taxon>Valvatida</taxon>
        <taxon>Acanthasteridae</taxon>
        <taxon>Acanthaster</taxon>
    </lineage>
</organism>
<evidence type="ECO:0000256" key="10">
    <source>
        <dbReference type="SAM" id="Phobius"/>
    </source>
</evidence>
<evidence type="ECO:0000256" key="9">
    <source>
        <dbReference type="RuleBase" id="RU000688"/>
    </source>
</evidence>
<sequence length="336" mass="37984">MSTMNSTQALITEISYNMSTPPANTMSLGSRVICFFLTLSSILLLTLNLLCLLVLRHVDNIHDTTKVFLRSMTVADLGVGIFMALPMTVTLQTQRWPFGTALCAVQSFTMFSSILGSLLSLLLLTVDRYISVVYALRYHSLVTRKRARIAVCCVWSLTVALMTGAGIISNWHTEYLPSVLMCYFSSKNDKSRIQTYFAILYIAVILLCLLTLLIAYTRLFMITRRHAQRIHTDNEIAQNGQVPGTLTKKTLHTLLLMVLAAFLFSIIPALCVSLNLDNMNSYYTFFLLALPILTNSWLNAVIYYLRNKEFRQATKALLRSYGTSFQKVIRCKFNTN</sequence>
<feature type="transmembrane region" description="Helical" evidence="10">
    <location>
        <begin position="147"/>
        <end position="173"/>
    </location>
</feature>
<dbReference type="Pfam" id="PF00001">
    <property type="entry name" value="7tm_1"/>
    <property type="match status" value="1"/>
</dbReference>
<dbReference type="PROSITE" id="PS00237">
    <property type="entry name" value="G_PROTEIN_RECEP_F1_1"/>
    <property type="match status" value="1"/>
</dbReference>
<dbReference type="GO" id="GO:0005886">
    <property type="term" value="C:plasma membrane"/>
    <property type="evidence" value="ECO:0007669"/>
    <property type="project" value="UniProtKB-SubCell"/>
</dbReference>
<evidence type="ECO:0000256" key="2">
    <source>
        <dbReference type="ARBA" id="ARBA00022475"/>
    </source>
</evidence>
<dbReference type="Proteomes" id="UP000694845">
    <property type="component" value="Unplaced"/>
</dbReference>
<evidence type="ECO:0000256" key="7">
    <source>
        <dbReference type="ARBA" id="ARBA00023170"/>
    </source>
</evidence>
<keyword evidence="8 9" id="KW-0807">Transducer</keyword>
<evidence type="ECO:0000313" key="12">
    <source>
        <dbReference type="Proteomes" id="UP000694845"/>
    </source>
</evidence>
<keyword evidence="3 9" id="KW-0812">Transmembrane</keyword>
<dbReference type="InterPro" id="IPR050569">
    <property type="entry name" value="TAAR"/>
</dbReference>
<proteinExistence type="inferred from homology"/>
<reference evidence="13" key="1">
    <citation type="submission" date="2025-08" db="UniProtKB">
        <authorList>
            <consortium name="RefSeq"/>
        </authorList>
    </citation>
    <scope>IDENTIFICATION</scope>
</reference>
<evidence type="ECO:0000256" key="3">
    <source>
        <dbReference type="ARBA" id="ARBA00022692"/>
    </source>
</evidence>
<name>A0A8B7YS07_ACAPL</name>
<keyword evidence="12" id="KW-1185">Reference proteome</keyword>
<evidence type="ECO:0000256" key="5">
    <source>
        <dbReference type="ARBA" id="ARBA00023040"/>
    </source>
</evidence>
<dbReference type="CDD" id="cd00637">
    <property type="entry name" value="7tm_classA_rhodopsin-like"/>
    <property type="match status" value="1"/>
</dbReference>
<keyword evidence="4 10" id="KW-1133">Transmembrane helix</keyword>
<evidence type="ECO:0000256" key="4">
    <source>
        <dbReference type="ARBA" id="ARBA00022989"/>
    </source>
</evidence>
<dbReference type="GeneID" id="110981739"/>
<dbReference type="OrthoDB" id="5970330at2759"/>
<dbReference type="PANTHER" id="PTHR24249:SF372">
    <property type="entry name" value="G-PROTEIN COUPLED RECEPTORS FAMILY 1 PROFILE DOMAIN-CONTAINING PROTEIN"/>
    <property type="match status" value="1"/>
</dbReference>
<dbReference type="PROSITE" id="PS50262">
    <property type="entry name" value="G_PROTEIN_RECEP_F1_2"/>
    <property type="match status" value="1"/>
</dbReference>
<protein>
    <submittedName>
        <fullName evidence="13">Melanocortin receptor 5-like</fullName>
    </submittedName>
</protein>
<dbReference type="OMA" id="ISNWHTE"/>
<gene>
    <name evidence="13" type="primary">LOC110981739</name>
</gene>
<keyword evidence="2" id="KW-1003">Cell membrane</keyword>
<feature type="transmembrane region" description="Helical" evidence="10">
    <location>
        <begin position="67"/>
        <end position="85"/>
    </location>
</feature>
<dbReference type="AlphaFoldDB" id="A0A8B7YS07"/>
<keyword evidence="7 9" id="KW-0675">Receptor</keyword>
<dbReference type="KEGG" id="aplc:110981739"/>
<dbReference type="PRINTS" id="PR00237">
    <property type="entry name" value="GPCRRHODOPSN"/>
</dbReference>
<comment type="subcellular location">
    <subcellularLocation>
        <location evidence="1">Cell membrane</location>
        <topology evidence="1">Multi-pass membrane protein</topology>
    </subcellularLocation>
</comment>
<feature type="transmembrane region" description="Helical" evidence="10">
    <location>
        <begin position="254"/>
        <end position="276"/>
    </location>
</feature>
<comment type="similarity">
    <text evidence="9">Belongs to the G-protein coupled receptor 1 family.</text>
</comment>
<dbReference type="PANTHER" id="PTHR24249">
    <property type="entry name" value="HISTAMINE RECEPTOR-RELATED G-PROTEIN COUPLED RECEPTOR"/>
    <property type="match status" value="1"/>
</dbReference>
<dbReference type="SUPFAM" id="SSF81321">
    <property type="entry name" value="Family A G protein-coupled receptor-like"/>
    <property type="match status" value="1"/>
</dbReference>
<feature type="domain" description="G-protein coupled receptors family 1 profile" evidence="11">
    <location>
        <begin position="47"/>
        <end position="303"/>
    </location>
</feature>
<dbReference type="InterPro" id="IPR017452">
    <property type="entry name" value="GPCR_Rhodpsn_7TM"/>
</dbReference>
<dbReference type="SMART" id="SM01381">
    <property type="entry name" value="7TM_GPCR_Srsx"/>
    <property type="match status" value="1"/>
</dbReference>
<keyword evidence="6 10" id="KW-0472">Membrane</keyword>
<evidence type="ECO:0000259" key="11">
    <source>
        <dbReference type="PROSITE" id="PS50262"/>
    </source>
</evidence>
<feature type="transmembrane region" description="Helical" evidence="10">
    <location>
        <begin position="193"/>
        <end position="216"/>
    </location>
</feature>
<evidence type="ECO:0000256" key="1">
    <source>
        <dbReference type="ARBA" id="ARBA00004651"/>
    </source>
</evidence>
<accession>A0A8B7YS07</accession>
<feature type="transmembrane region" description="Helical" evidence="10">
    <location>
        <begin position="282"/>
        <end position="305"/>
    </location>
</feature>
<evidence type="ECO:0000313" key="13">
    <source>
        <dbReference type="RefSeq" id="XP_022095250.1"/>
    </source>
</evidence>
<dbReference type="InterPro" id="IPR000276">
    <property type="entry name" value="GPCR_Rhodpsn"/>
</dbReference>
<keyword evidence="5 9" id="KW-0297">G-protein coupled receptor</keyword>
<evidence type="ECO:0000256" key="8">
    <source>
        <dbReference type="ARBA" id="ARBA00023224"/>
    </source>
</evidence>
<dbReference type="Gene3D" id="1.20.1070.10">
    <property type="entry name" value="Rhodopsin 7-helix transmembrane proteins"/>
    <property type="match status" value="1"/>
</dbReference>
<feature type="transmembrane region" description="Helical" evidence="10">
    <location>
        <begin position="105"/>
        <end position="126"/>
    </location>
</feature>
<evidence type="ECO:0000256" key="6">
    <source>
        <dbReference type="ARBA" id="ARBA00023136"/>
    </source>
</evidence>